<dbReference type="PANTHER" id="PTHR12677:SF59">
    <property type="entry name" value="GOLGI APPARATUS MEMBRANE PROTEIN TVP38-RELATED"/>
    <property type="match status" value="1"/>
</dbReference>
<keyword evidence="4 6" id="KW-1133">Transmembrane helix</keyword>
<name>A0A7G7G671_9BACT</name>
<accession>A0A7G7G671</accession>
<keyword evidence="5 6" id="KW-0472">Membrane</keyword>
<evidence type="ECO:0000259" key="7">
    <source>
        <dbReference type="Pfam" id="PF09335"/>
    </source>
</evidence>
<proteinExistence type="inferred from homology"/>
<comment type="similarity">
    <text evidence="6">Belongs to the TVP38/TMEM64 family.</text>
</comment>
<dbReference type="EMBL" id="CP055156">
    <property type="protein sequence ID" value="QNF32655.1"/>
    <property type="molecule type" value="Genomic_DNA"/>
</dbReference>
<evidence type="ECO:0000256" key="1">
    <source>
        <dbReference type="ARBA" id="ARBA00004651"/>
    </source>
</evidence>
<dbReference type="AlphaFoldDB" id="A0A7G7G671"/>
<dbReference type="GO" id="GO:0005886">
    <property type="term" value="C:plasma membrane"/>
    <property type="evidence" value="ECO:0007669"/>
    <property type="project" value="UniProtKB-SubCell"/>
</dbReference>
<evidence type="ECO:0000256" key="3">
    <source>
        <dbReference type="ARBA" id="ARBA00022692"/>
    </source>
</evidence>
<evidence type="ECO:0000256" key="2">
    <source>
        <dbReference type="ARBA" id="ARBA00022475"/>
    </source>
</evidence>
<dbReference type="Proteomes" id="UP000515237">
    <property type="component" value="Chromosome"/>
</dbReference>
<evidence type="ECO:0000256" key="5">
    <source>
        <dbReference type="ARBA" id="ARBA00023136"/>
    </source>
</evidence>
<dbReference type="InterPro" id="IPR032816">
    <property type="entry name" value="VTT_dom"/>
</dbReference>
<dbReference type="KEGG" id="aswu:HUW51_07905"/>
<feature type="transmembrane region" description="Helical" evidence="6">
    <location>
        <begin position="65"/>
        <end position="94"/>
    </location>
</feature>
<evidence type="ECO:0000256" key="6">
    <source>
        <dbReference type="RuleBase" id="RU366058"/>
    </source>
</evidence>
<evidence type="ECO:0000256" key="4">
    <source>
        <dbReference type="ARBA" id="ARBA00022989"/>
    </source>
</evidence>
<feature type="transmembrane region" description="Helical" evidence="6">
    <location>
        <begin position="206"/>
        <end position="227"/>
    </location>
</feature>
<feature type="transmembrane region" description="Helical" evidence="6">
    <location>
        <begin position="15"/>
        <end position="34"/>
    </location>
</feature>
<sequence>MYLSQPEAIIRTSKAPWIISGSFIGLLLACYFLWPAFQETINEAWQVLTSGDQERISRWVSQFGFWGPVFIIGFMVAQMFLVVVNVVALMVVAVLAYGPVWGSVISIGGIFVASTVGYLLGRGLGPATIGKFLGAKTQEKVAEQVERYGIWAVVLARISPIISNDAISIVAGIVRMPYGKFMLATAGGIIPLTLLIAYLGQNIDRLKTGLIVVSVVGVVALIAYYIYDRQRRKKQAKQD</sequence>
<keyword evidence="3 6" id="KW-0812">Transmembrane</keyword>
<feature type="domain" description="VTT" evidence="7">
    <location>
        <begin position="87"/>
        <end position="201"/>
    </location>
</feature>
<reference evidence="8 9" key="1">
    <citation type="journal article" date="2018" name="Int. J. Syst. Evol. Microbiol.">
        <title>Adhaeribacter swui sp. nov., isolated from wet mud.</title>
        <authorList>
            <person name="Kim D.U."/>
            <person name="Kim K.W."/>
            <person name="Kang M.S."/>
            <person name="Kim J.Y."/>
            <person name="Jang J.H."/>
            <person name="Kim M.K."/>
        </authorList>
    </citation>
    <scope>NUCLEOTIDE SEQUENCE [LARGE SCALE GENOMIC DNA]</scope>
    <source>
        <strain evidence="8 9">KCTC 52873</strain>
    </source>
</reference>
<organism evidence="8 9">
    <name type="scientific">Adhaeribacter swui</name>
    <dbReference type="NCBI Taxonomy" id="2086471"/>
    <lineage>
        <taxon>Bacteria</taxon>
        <taxon>Pseudomonadati</taxon>
        <taxon>Bacteroidota</taxon>
        <taxon>Cytophagia</taxon>
        <taxon>Cytophagales</taxon>
        <taxon>Hymenobacteraceae</taxon>
        <taxon>Adhaeribacter</taxon>
    </lineage>
</organism>
<dbReference type="PANTHER" id="PTHR12677">
    <property type="entry name" value="GOLGI APPARATUS MEMBRANE PROTEIN TVP38-RELATED"/>
    <property type="match status" value="1"/>
</dbReference>
<protein>
    <recommendedName>
        <fullName evidence="6">TVP38/TMEM64 family membrane protein</fullName>
    </recommendedName>
</protein>
<evidence type="ECO:0000313" key="9">
    <source>
        <dbReference type="Proteomes" id="UP000515237"/>
    </source>
</evidence>
<dbReference type="InterPro" id="IPR015414">
    <property type="entry name" value="TMEM64"/>
</dbReference>
<gene>
    <name evidence="8" type="ORF">HUW51_07905</name>
</gene>
<keyword evidence="2 6" id="KW-1003">Cell membrane</keyword>
<dbReference type="Pfam" id="PF09335">
    <property type="entry name" value="VTT_dom"/>
    <property type="match status" value="1"/>
</dbReference>
<keyword evidence="9" id="KW-1185">Reference proteome</keyword>
<evidence type="ECO:0000313" key="8">
    <source>
        <dbReference type="EMBL" id="QNF32655.1"/>
    </source>
</evidence>
<feature type="transmembrane region" description="Helical" evidence="6">
    <location>
        <begin position="181"/>
        <end position="200"/>
    </location>
</feature>
<feature type="transmembrane region" description="Helical" evidence="6">
    <location>
        <begin position="100"/>
        <end position="121"/>
    </location>
</feature>
<comment type="subcellular location">
    <subcellularLocation>
        <location evidence="1 6">Cell membrane</location>
        <topology evidence="1 6">Multi-pass membrane protein</topology>
    </subcellularLocation>
</comment>